<accession>A0A543HZP9</accession>
<organism evidence="2 3">
    <name type="scientific">Humibacillus xanthopallidus</name>
    <dbReference type="NCBI Taxonomy" id="412689"/>
    <lineage>
        <taxon>Bacteria</taxon>
        <taxon>Bacillati</taxon>
        <taxon>Actinomycetota</taxon>
        <taxon>Actinomycetes</taxon>
        <taxon>Micrococcales</taxon>
        <taxon>Intrasporangiaceae</taxon>
        <taxon>Humibacillus</taxon>
    </lineage>
</organism>
<dbReference type="AlphaFoldDB" id="A0A543HZP9"/>
<protein>
    <submittedName>
        <fullName evidence="2">TadE-like protein</fullName>
    </submittedName>
</protein>
<dbReference type="Proteomes" id="UP000316747">
    <property type="component" value="Unassembled WGS sequence"/>
</dbReference>
<proteinExistence type="predicted"/>
<dbReference type="Pfam" id="PF07811">
    <property type="entry name" value="TadE"/>
    <property type="match status" value="1"/>
</dbReference>
<dbReference type="RefSeq" id="WP_260439483.1">
    <property type="nucleotide sequence ID" value="NZ_VFPM01000001.1"/>
</dbReference>
<name>A0A543HZP9_9MICO</name>
<reference evidence="2 3" key="1">
    <citation type="submission" date="2019-06" db="EMBL/GenBank/DDBJ databases">
        <title>Genome sequencing of plant associated microbes to promote plant fitness in Sorghum bicolor and Oryza sativa.</title>
        <authorList>
            <person name="Coleman-Derr D."/>
        </authorList>
    </citation>
    <scope>NUCLEOTIDE SEQUENCE [LARGE SCALE GENOMIC DNA]</scope>
    <source>
        <strain evidence="2 3">KV-663</strain>
    </source>
</reference>
<dbReference type="InterPro" id="IPR012495">
    <property type="entry name" value="TadE-like_dom"/>
</dbReference>
<sequence length="138" mass="14088">MSSTRAPRQRRRTAAGPSERGSASIQMVLLLPVLFTVMFLGMQAALFYHARSVAIAAAQEGARASSVEDGSGGAGAAAAASFVAAAGGDDVLKSTHVTSSRTTQVATVTVTGTSLSVIPGWSPSVRQSATVPVERITR</sequence>
<comment type="caution">
    <text evidence="2">The sequence shown here is derived from an EMBL/GenBank/DDBJ whole genome shotgun (WGS) entry which is preliminary data.</text>
</comment>
<evidence type="ECO:0000259" key="1">
    <source>
        <dbReference type="Pfam" id="PF07811"/>
    </source>
</evidence>
<feature type="domain" description="TadE-like" evidence="1">
    <location>
        <begin position="21"/>
        <end position="63"/>
    </location>
</feature>
<dbReference type="EMBL" id="VFPM01000001">
    <property type="protein sequence ID" value="TQM63824.1"/>
    <property type="molecule type" value="Genomic_DNA"/>
</dbReference>
<keyword evidence="3" id="KW-1185">Reference proteome</keyword>
<evidence type="ECO:0000313" key="2">
    <source>
        <dbReference type="EMBL" id="TQM63824.1"/>
    </source>
</evidence>
<gene>
    <name evidence="2" type="ORF">FBY41_0177</name>
</gene>
<evidence type="ECO:0000313" key="3">
    <source>
        <dbReference type="Proteomes" id="UP000316747"/>
    </source>
</evidence>